<evidence type="ECO:0000256" key="3">
    <source>
        <dbReference type="ARBA" id="ARBA00022630"/>
    </source>
</evidence>
<evidence type="ECO:0000313" key="7">
    <source>
        <dbReference type="EMBL" id="CEJ80917.1"/>
    </source>
</evidence>
<dbReference type="InterPro" id="IPR051169">
    <property type="entry name" value="NADH-Q_oxidoreductase"/>
</dbReference>
<evidence type="ECO:0000256" key="1">
    <source>
        <dbReference type="ARBA" id="ARBA00001974"/>
    </source>
</evidence>
<sequence>MSKQIIIIGSGFAGLYSALGAKRLINQTNPSNPPQVTVISPAPTLDIRPRLYEANAASLTAPLGKLFKEAGIAHVAGLVTSIDHAGQSVTIENAGVVSTMTYDRLVLAMGSQLIRPTIPGLGAFAFDIDQVSTAAKLEAHLESLPSQPPSDARNTIVVAGAGFTGLEIATELPSRLRSIFTDGSKSRIILIDRNAELGHQIGSNPLPEIKKVLDDLAIEVLLSTTIDSVSATGLELSDGRTIPASTVIWTAGMVANSLTAQVPGDKDAMGRLIVGTDLRAPSSPNVFATGDTAHVLTDDEGHVALMSCQHALMLGRASGHNAAAGLLGLPLYSYSQPSYGTCLSLGEGRAVVTGGWDRQVIFTGAQAKAVKEFINTKLIYPPTNSEEAFVVADPAYQIPPLQPPQPAAV</sequence>
<gene>
    <name evidence="7" type="ORF">VHEMI01074</name>
</gene>
<dbReference type="InterPro" id="IPR036188">
    <property type="entry name" value="FAD/NAD-bd_sf"/>
</dbReference>
<accession>A0A0A1T3R2</accession>
<dbReference type="Pfam" id="PF07992">
    <property type="entry name" value="Pyr_redox_2"/>
    <property type="match status" value="1"/>
</dbReference>
<dbReference type="STRING" id="1531966.A0A0A1T3R2"/>
<evidence type="ECO:0000256" key="2">
    <source>
        <dbReference type="ARBA" id="ARBA00005272"/>
    </source>
</evidence>
<evidence type="ECO:0000259" key="6">
    <source>
        <dbReference type="Pfam" id="PF07992"/>
    </source>
</evidence>
<dbReference type="AlphaFoldDB" id="A0A0A1T3R2"/>
<evidence type="ECO:0000256" key="4">
    <source>
        <dbReference type="ARBA" id="ARBA00022827"/>
    </source>
</evidence>
<dbReference type="Proteomes" id="UP000039046">
    <property type="component" value="Unassembled WGS sequence"/>
</dbReference>
<dbReference type="Gene3D" id="3.50.50.100">
    <property type="match status" value="1"/>
</dbReference>
<dbReference type="OrthoDB" id="5376590at2759"/>
<evidence type="ECO:0000313" key="8">
    <source>
        <dbReference type="Proteomes" id="UP000039046"/>
    </source>
</evidence>
<dbReference type="SUPFAM" id="SSF51905">
    <property type="entry name" value="FAD/NAD(P)-binding domain"/>
    <property type="match status" value="1"/>
</dbReference>
<dbReference type="GO" id="GO:0019646">
    <property type="term" value="P:aerobic electron transport chain"/>
    <property type="evidence" value="ECO:0007669"/>
    <property type="project" value="TreeGrafter"/>
</dbReference>
<proteinExistence type="inferred from homology"/>
<name>A0A0A1T3R2_9HYPO</name>
<dbReference type="PANTHER" id="PTHR42913">
    <property type="entry name" value="APOPTOSIS-INDUCING FACTOR 1"/>
    <property type="match status" value="1"/>
</dbReference>
<dbReference type="InterPro" id="IPR023753">
    <property type="entry name" value="FAD/NAD-binding_dom"/>
</dbReference>
<keyword evidence="8" id="KW-1185">Reference proteome</keyword>
<keyword evidence="3" id="KW-0285">Flavoprotein</keyword>
<dbReference type="EMBL" id="CDHN01000001">
    <property type="protein sequence ID" value="CEJ80917.1"/>
    <property type="molecule type" value="Genomic_DNA"/>
</dbReference>
<dbReference type="GO" id="GO:0003955">
    <property type="term" value="F:NAD(P)H dehydrogenase (quinone) activity"/>
    <property type="evidence" value="ECO:0007669"/>
    <property type="project" value="TreeGrafter"/>
</dbReference>
<evidence type="ECO:0000256" key="5">
    <source>
        <dbReference type="ARBA" id="ARBA00023002"/>
    </source>
</evidence>
<comment type="similarity">
    <text evidence="2">Belongs to the NADH dehydrogenase family.</text>
</comment>
<protein>
    <recommendedName>
        <fullName evidence="6">FAD/NAD(P)-binding domain-containing protein</fullName>
    </recommendedName>
</protein>
<comment type="cofactor">
    <cofactor evidence="1">
        <name>FAD</name>
        <dbReference type="ChEBI" id="CHEBI:57692"/>
    </cofactor>
</comment>
<dbReference type="PRINTS" id="PR00368">
    <property type="entry name" value="FADPNR"/>
</dbReference>
<dbReference type="PANTHER" id="PTHR42913:SF3">
    <property type="entry name" value="64 KDA MITOCHONDRIAL NADH DEHYDROGENASE (EUROFUNG)"/>
    <property type="match status" value="1"/>
</dbReference>
<keyword evidence="4" id="KW-0274">FAD</keyword>
<dbReference type="HOGENOM" id="CLU_021377_8_0_1"/>
<keyword evidence="5" id="KW-0560">Oxidoreductase</keyword>
<dbReference type="PRINTS" id="PR00411">
    <property type="entry name" value="PNDRDTASEI"/>
</dbReference>
<organism evidence="7 8">
    <name type="scientific">[Torrubiella] hemipterigena</name>
    <dbReference type="NCBI Taxonomy" id="1531966"/>
    <lineage>
        <taxon>Eukaryota</taxon>
        <taxon>Fungi</taxon>
        <taxon>Dikarya</taxon>
        <taxon>Ascomycota</taxon>
        <taxon>Pezizomycotina</taxon>
        <taxon>Sordariomycetes</taxon>
        <taxon>Hypocreomycetidae</taxon>
        <taxon>Hypocreales</taxon>
        <taxon>Clavicipitaceae</taxon>
        <taxon>Clavicipitaceae incertae sedis</taxon>
        <taxon>'Torrubiella' clade</taxon>
    </lineage>
</organism>
<reference evidence="7 8" key="1">
    <citation type="journal article" date="2015" name="Genome Announc.">
        <title>Draft Genome Sequence and Gene Annotation of the Entomopathogenic Fungus Verticillium hemipterigenum.</title>
        <authorList>
            <person name="Horn F."/>
            <person name="Habel A."/>
            <person name="Scharf D.H."/>
            <person name="Dworschak J."/>
            <person name="Brakhage A.A."/>
            <person name="Guthke R."/>
            <person name="Hertweck C."/>
            <person name="Linde J."/>
        </authorList>
    </citation>
    <scope>NUCLEOTIDE SEQUENCE [LARGE SCALE GENOMIC DNA]</scope>
</reference>
<feature type="domain" description="FAD/NAD(P)-binding" evidence="6">
    <location>
        <begin position="4"/>
        <end position="313"/>
    </location>
</feature>